<feature type="compositionally biased region" description="Basic and acidic residues" evidence="2">
    <location>
        <begin position="308"/>
        <end position="319"/>
    </location>
</feature>
<dbReference type="SUPFAM" id="SSF52113">
    <property type="entry name" value="BRCT domain"/>
    <property type="match status" value="3"/>
</dbReference>
<dbReference type="CDD" id="cd17716">
    <property type="entry name" value="BRCT_microcephalin_rpt1"/>
    <property type="match status" value="1"/>
</dbReference>
<dbReference type="InterPro" id="IPR001357">
    <property type="entry name" value="BRCT_dom"/>
</dbReference>
<evidence type="ECO:0000256" key="1">
    <source>
        <dbReference type="SAM" id="Coils"/>
    </source>
</evidence>
<dbReference type="Gene3D" id="3.40.50.10190">
    <property type="entry name" value="BRCT domain"/>
    <property type="match status" value="3"/>
</dbReference>
<dbReference type="FunFam" id="3.40.50.10190:FF:000047">
    <property type="entry name" value="Microcephalin"/>
    <property type="match status" value="1"/>
</dbReference>
<feature type="domain" description="BRCT" evidence="3">
    <location>
        <begin position="317"/>
        <end position="409"/>
    </location>
</feature>
<keyword evidence="1" id="KW-0175">Coiled coil</keyword>
<proteinExistence type="predicted"/>
<dbReference type="PANTHER" id="PTHR14625:SF3">
    <property type="entry name" value="MICROCEPHALIN"/>
    <property type="match status" value="1"/>
</dbReference>
<gene>
    <name evidence="4" type="primary">Mcph1</name>
    <name evidence="4" type="ORF">ROSBEN_R12903</name>
</gene>
<dbReference type="InterPro" id="IPR022047">
    <property type="entry name" value="Microcephalin-like"/>
</dbReference>
<feature type="compositionally biased region" description="Polar residues" evidence="2">
    <location>
        <begin position="259"/>
        <end position="279"/>
    </location>
</feature>
<comment type="caution">
    <text evidence="4">The sequence shown here is derived from an EMBL/GenBank/DDBJ whole genome shotgun (WGS) entry which is preliminary data.</text>
</comment>
<feature type="domain" description="BRCT" evidence="3">
    <location>
        <begin position="430"/>
        <end position="512"/>
    </location>
</feature>
<evidence type="ECO:0000313" key="5">
    <source>
        <dbReference type="Proteomes" id="UP000545435"/>
    </source>
</evidence>
<feature type="coiled-coil region" evidence="1">
    <location>
        <begin position="158"/>
        <end position="185"/>
    </location>
</feature>
<reference evidence="4 5" key="1">
    <citation type="submission" date="2019-09" db="EMBL/GenBank/DDBJ databases">
        <title>Bird 10,000 Genomes (B10K) Project - Family phase.</title>
        <authorList>
            <person name="Zhang G."/>
        </authorList>
    </citation>
    <scope>NUCLEOTIDE SEQUENCE [LARGE SCALE GENOMIC DNA]</scope>
    <source>
        <strain evidence="4">B10K-DU-006-20</strain>
        <tissue evidence="4">Mixed tissue sample</tissue>
    </source>
</reference>
<dbReference type="GO" id="GO:0000278">
    <property type="term" value="P:mitotic cell cycle"/>
    <property type="evidence" value="ECO:0007669"/>
    <property type="project" value="TreeGrafter"/>
</dbReference>
<feature type="domain" description="BRCT" evidence="3">
    <location>
        <begin position="1"/>
        <end position="85"/>
    </location>
</feature>
<accession>A0A7L0CXJ8</accession>
<dbReference type="PANTHER" id="PTHR14625">
    <property type="entry name" value="MICROCEPHALIN"/>
    <property type="match status" value="1"/>
</dbReference>
<protein>
    <submittedName>
        <fullName evidence="4">MCPH1 protein</fullName>
    </submittedName>
</protein>
<dbReference type="SMART" id="SM00292">
    <property type="entry name" value="BRCT"/>
    <property type="match status" value="3"/>
</dbReference>
<organism evidence="4 5">
    <name type="scientific">Rostratula benghalensis</name>
    <name type="common">greater painted-snipe</name>
    <dbReference type="NCBI Taxonomy" id="118793"/>
    <lineage>
        <taxon>Eukaryota</taxon>
        <taxon>Metazoa</taxon>
        <taxon>Chordata</taxon>
        <taxon>Craniata</taxon>
        <taxon>Vertebrata</taxon>
        <taxon>Euteleostomi</taxon>
        <taxon>Archelosauria</taxon>
        <taxon>Archosauria</taxon>
        <taxon>Dinosauria</taxon>
        <taxon>Saurischia</taxon>
        <taxon>Theropoda</taxon>
        <taxon>Coelurosauria</taxon>
        <taxon>Aves</taxon>
        <taxon>Neognathae</taxon>
        <taxon>Neoaves</taxon>
        <taxon>Charadriiformes</taxon>
        <taxon>Rostratulidae</taxon>
        <taxon>Rostratula</taxon>
    </lineage>
</organism>
<evidence type="ECO:0000313" key="4">
    <source>
        <dbReference type="EMBL" id="NXJ64464.1"/>
    </source>
</evidence>
<dbReference type="Pfam" id="PF12738">
    <property type="entry name" value="PTCB-BRCT"/>
    <property type="match status" value="1"/>
</dbReference>
<dbReference type="PROSITE" id="PS50172">
    <property type="entry name" value="BRCT"/>
    <property type="match status" value="3"/>
</dbReference>
<feature type="region of interest" description="Disordered" evidence="2">
    <location>
        <begin position="259"/>
        <end position="286"/>
    </location>
</feature>
<dbReference type="Proteomes" id="UP000545435">
    <property type="component" value="Unassembled WGS sequence"/>
</dbReference>
<dbReference type="Pfam" id="PF00533">
    <property type="entry name" value="BRCT"/>
    <property type="match status" value="1"/>
</dbReference>
<feature type="region of interest" description="Disordered" evidence="2">
    <location>
        <begin position="303"/>
        <end position="325"/>
    </location>
</feature>
<keyword evidence="5" id="KW-1185">Reference proteome</keyword>
<dbReference type="AlphaFoldDB" id="A0A7L0CXJ8"/>
<sequence length="512" mass="57716">ISAFVEVWSSNRTENYSKAFEQQLLNMGAKVSKTLNKHVTHVIFKDGRLATWRKAQKMGVKIVSVLWVERCRETGVHADESSFPAAAPDEGLPLLIKKHKCMQPKDFVEKTPEKDRKLQRRLDQMAKELAIQKAAINAETDVPVLLFEDNGSLGYSPVSKIKDQCSAMERRIKDMKEKRQNLSLTASQMSQISPTSSPGNCSLSACVLTNSEAALLPGKQMEDCLNLSNDFLWGTDKLKSQKTEVVRHTCDTGTDTRVSMSGSVNFPSHSYKQKNLTPEQHSRRSLRREQILQHALDDKLSSGKKHLEKFPKKNQKEKNSLTTSPTRTLVMTSMSSEMQNTVIQVVNKLGDFLFSGDVCETTSHVVTGSPRRTLNVLLGIARGCWIVSYEWVLWSLESGHWISEEPYELSSSFPAAPICRLQRQLSTRKYQQNLFSNQPVMFVSPTSQPPCKKLIELIQLSGGKVCKALRQAKICIGQNPGKKYQEIKCLSEKWILDSITQHTVCSTENYIF</sequence>
<dbReference type="EMBL" id="VXAI01000090">
    <property type="protein sequence ID" value="NXJ64464.1"/>
    <property type="molecule type" value="Genomic_DNA"/>
</dbReference>
<dbReference type="Pfam" id="PF16589">
    <property type="entry name" value="BRCT_2"/>
    <property type="match status" value="1"/>
</dbReference>
<evidence type="ECO:0000256" key="2">
    <source>
        <dbReference type="SAM" id="MobiDB-lite"/>
    </source>
</evidence>
<name>A0A7L0CXJ8_9CHAR</name>
<feature type="non-terminal residue" evidence="4">
    <location>
        <position position="1"/>
    </location>
</feature>
<dbReference type="CDD" id="cd17736">
    <property type="entry name" value="BRCT_microcephalin_rpt2"/>
    <property type="match status" value="1"/>
</dbReference>
<dbReference type="InterPro" id="IPR036420">
    <property type="entry name" value="BRCT_dom_sf"/>
</dbReference>
<evidence type="ECO:0000259" key="3">
    <source>
        <dbReference type="PROSITE" id="PS50172"/>
    </source>
</evidence>
<dbReference type="CDD" id="cd17751">
    <property type="entry name" value="BRCT_microcephalin_rpt3"/>
    <property type="match status" value="1"/>
</dbReference>
<feature type="non-terminal residue" evidence="4">
    <location>
        <position position="512"/>
    </location>
</feature>